<feature type="non-terminal residue" evidence="7">
    <location>
        <position position="1"/>
    </location>
</feature>
<keyword evidence="1 6" id="KW-0245">EGF-like domain</keyword>
<evidence type="ECO:0000256" key="5">
    <source>
        <dbReference type="ARBA" id="ARBA00023180"/>
    </source>
</evidence>
<dbReference type="InterPro" id="IPR051022">
    <property type="entry name" value="Notch_Cell-Fate_Det"/>
</dbReference>
<dbReference type="PROSITE" id="PS50026">
    <property type="entry name" value="EGF_3"/>
    <property type="match status" value="3"/>
</dbReference>
<dbReference type="OrthoDB" id="6079678at2759"/>
<dbReference type="GO" id="GO:0007157">
    <property type="term" value="P:heterophilic cell-cell adhesion via plasma membrane cell adhesion molecules"/>
    <property type="evidence" value="ECO:0007669"/>
    <property type="project" value="TreeGrafter"/>
</dbReference>
<dbReference type="InterPro" id="IPR000742">
    <property type="entry name" value="EGF"/>
</dbReference>
<accession>A0A8J1Y1S4</accession>
<dbReference type="SMART" id="SM00179">
    <property type="entry name" value="EGF_CA"/>
    <property type="match status" value="4"/>
</dbReference>
<evidence type="ECO:0000256" key="1">
    <source>
        <dbReference type="ARBA" id="ARBA00022536"/>
    </source>
</evidence>
<keyword evidence="8" id="KW-1185">Reference proteome</keyword>
<dbReference type="InterPro" id="IPR001881">
    <property type="entry name" value="EGF-like_Ca-bd_dom"/>
</dbReference>
<feature type="disulfide bond" evidence="6">
    <location>
        <begin position="98"/>
        <end position="115"/>
    </location>
</feature>
<dbReference type="Gene3D" id="2.10.25.10">
    <property type="entry name" value="Laminin"/>
    <property type="match status" value="2"/>
</dbReference>
<dbReference type="GO" id="GO:0032991">
    <property type="term" value="C:protein-containing complex"/>
    <property type="evidence" value="ECO:0007669"/>
    <property type="project" value="TreeGrafter"/>
</dbReference>
<organism evidence="7 8">
    <name type="scientific">Owenia fusiformis</name>
    <name type="common">Polychaete worm</name>
    <dbReference type="NCBI Taxonomy" id="6347"/>
    <lineage>
        <taxon>Eukaryota</taxon>
        <taxon>Metazoa</taxon>
        <taxon>Spiralia</taxon>
        <taxon>Lophotrochozoa</taxon>
        <taxon>Annelida</taxon>
        <taxon>Polychaeta</taxon>
        <taxon>Sedentaria</taxon>
        <taxon>Canalipalpata</taxon>
        <taxon>Sabellida</taxon>
        <taxon>Oweniida</taxon>
        <taxon>Oweniidae</taxon>
        <taxon>Owenia</taxon>
    </lineage>
</organism>
<evidence type="ECO:0000256" key="2">
    <source>
        <dbReference type="ARBA" id="ARBA00022729"/>
    </source>
</evidence>
<dbReference type="CDD" id="cd00054">
    <property type="entry name" value="EGF_CA"/>
    <property type="match status" value="1"/>
</dbReference>
<dbReference type="Pfam" id="PF00008">
    <property type="entry name" value="EGF"/>
    <property type="match status" value="1"/>
</dbReference>
<dbReference type="PROSITE" id="PS01186">
    <property type="entry name" value="EGF_2"/>
    <property type="match status" value="1"/>
</dbReference>
<dbReference type="SMART" id="SM00181">
    <property type="entry name" value="EGF"/>
    <property type="match status" value="3"/>
</dbReference>
<gene>
    <name evidence="7" type="ORF">OFUS_LOCUS8129</name>
</gene>
<reference evidence="7" key="1">
    <citation type="submission" date="2022-03" db="EMBL/GenBank/DDBJ databases">
        <authorList>
            <person name="Martin C."/>
        </authorList>
    </citation>
    <scope>NUCLEOTIDE SEQUENCE</scope>
</reference>
<dbReference type="GO" id="GO:0045197">
    <property type="term" value="P:establishment or maintenance of epithelial cell apical/basal polarity"/>
    <property type="evidence" value="ECO:0007669"/>
    <property type="project" value="TreeGrafter"/>
</dbReference>
<keyword evidence="5" id="KW-0325">Glycoprotein</keyword>
<proteinExistence type="predicted"/>
<keyword evidence="3" id="KW-0677">Repeat</keyword>
<dbReference type="PANTHER" id="PTHR24049:SF22">
    <property type="entry name" value="DROSOPHILA CRUMBS HOMOLOG"/>
    <property type="match status" value="1"/>
</dbReference>
<dbReference type="PROSITE" id="PS00022">
    <property type="entry name" value="EGF_1"/>
    <property type="match status" value="3"/>
</dbReference>
<keyword evidence="2" id="KW-0732">Signal</keyword>
<dbReference type="GO" id="GO:0005886">
    <property type="term" value="C:plasma membrane"/>
    <property type="evidence" value="ECO:0007669"/>
    <property type="project" value="TreeGrafter"/>
</dbReference>
<dbReference type="SUPFAM" id="SSF57196">
    <property type="entry name" value="EGF/Laminin"/>
    <property type="match status" value="3"/>
</dbReference>
<keyword evidence="4 6" id="KW-1015">Disulfide bond</keyword>
<evidence type="ECO:0000256" key="3">
    <source>
        <dbReference type="ARBA" id="ARBA00022737"/>
    </source>
</evidence>
<dbReference type="FunFam" id="2.10.25.10:FF:000185">
    <property type="entry name" value="basement membrane-specific heparan sulfate proteoglycan core protein-like"/>
    <property type="match status" value="1"/>
</dbReference>
<dbReference type="Proteomes" id="UP000749559">
    <property type="component" value="Unassembled WGS sequence"/>
</dbReference>
<comment type="caution">
    <text evidence="6">Lacks conserved residue(s) required for the propagation of feature annotation.</text>
</comment>
<sequence>YLRMLLNVSSNIGNTLIQKIPRPRMFKVFIIVCLFGGVVSQCNPNPCDPGLCIPWNSGYECVCPSNRAGTNCTEAVTTPAACDCQWTTNNDACSSNPCFGEASVCMNTFGDTYKCLCPPNSHGDRCEHAEACVKCESNKYRYKECNITEDLVDFMTFTSVRVENRLSRRRCQLDRYGLNDTGVWVADGCRALFCLAYNLDACKNNPCLANETCINNLDSYTCLDPSTPAGDICTNEPCKNGATCQVTSATEYTCTCPPGYTGITCETVIQLIITTNQWNNDDAEIVTSYAQIFSKEALPVGTGGALIQYTDFITINLTDSPSKFYQVPFYGEYSVYMYRDTDKNGLINKNDEGTKAIVDVQAAIALVTGDGTSLVGLHDVELCPLSISATNVPGNDGTRSFYCAVFAPGDGTYDCTEQPVLFVYAGLVQCAGGTCFTIGAANVPDAGVSRGNTYPVPGNYRLVCPILDNIDPAPPTNNGDFFGLTNAGFVTVNAFDTAACNPSYTVSGAATDVHGAAVRWTKSGSCPAP</sequence>
<dbReference type="AlphaFoldDB" id="A0A8J1Y1S4"/>
<feature type="disulfide bond" evidence="6">
    <location>
        <begin position="256"/>
        <end position="265"/>
    </location>
</feature>
<evidence type="ECO:0000313" key="8">
    <source>
        <dbReference type="Proteomes" id="UP000749559"/>
    </source>
</evidence>
<name>A0A8J1Y1S4_OWEFU</name>
<evidence type="ECO:0000313" key="7">
    <source>
        <dbReference type="EMBL" id="CAH1781560.1"/>
    </source>
</evidence>
<protein>
    <submittedName>
        <fullName evidence="7">Uncharacterized protein</fullName>
    </submittedName>
</protein>
<evidence type="ECO:0000256" key="6">
    <source>
        <dbReference type="PROSITE-ProRule" id="PRU00076"/>
    </source>
</evidence>
<evidence type="ECO:0000256" key="4">
    <source>
        <dbReference type="ARBA" id="ARBA00023157"/>
    </source>
</evidence>
<dbReference type="EMBL" id="CAIIXF020000004">
    <property type="protein sequence ID" value="CAH1781560.1"/>
    <property type="molecule type" value="Genomic_DNA"/>
</dbReference>
<comment type="caution">
    <text evidence="7">The sequence shown here is derived from an EMBL/GenBank/DDBJ whole genome shotgun (WGS) entry which is preliminary data.</text>
</comment>
<dbReference type="GO" id="GO:0005509">
    <property type="term" value="F:calcium ion binding"/>
    <property type="evidence" value="ECO:0007669"/>
    <property type="project" value="InterPro"/>
</dbReference>
<dbReference type="PANTHER" id="PTHR24049">
    <property type="entry name" value="CRUMBS FAMILY MEMBER"/>
    <property type="match status" value="1"/>
</dbReference>
<feature type="disulfide bond" evidence="6">
    <location>
        <begin position="63"/>
        <end position="72"/>
    </location>
</feature>
<feature type="disulfide bond" evidence="6">
    <location>
        <begin position="117"/>
        <end position="126"/>
    </location>
</feature>
<feature type="disulfide bond" evidence="6">
    <location>
        <begin position="42"/>
        <end position="52"/>
    </location>
</feature>